<protein>
    <recommendedName>
        <fullName evidence="4">KfrA N-terminal DNA-binding domain-containing protein</fullName>
    </recommendedName>
</protein>
<comment type="caution">
    <text evidence="2">The sequence shown here is derived from an EMBL/GenBank/DDBJ whole genome shotgun (WGS) entry which is preliminary data.</text>
</comment>
<keyword evidence="3" id="KW-1185">Reference proteome</keyword>
<proteinExistence type="predicted"/>
<feature type="coiled-coil region" evidence="1">
    <location>
        <begin position="133"/>
        <end position="160"/>
    </location>
</feature>
<reference evidence="2 3" key="1">
    <citation type="journal article" date="2021" name="Front. Microbiol.">
        <title>Comprehensive Comparative Genomics and Phenotyping of Methylobacterium Species.</title>
        <authorList>
            <person name="Alessa O."/>
            <person name="Ogura Y."/>
            <person name="Fujitani Y."/>
            <person name="Takami H."/>
            <person name="Hayashi T."/>
            <person name="Sahin N."/>
            <person name="Tani A."/>
        </authorList>
    </citation>
    <scope>NUCLEOTIDE SEQUENCE [LARGE SCALE GENOMIC DNA]</scope>
    <source>
        <strain evidence="2 3">DSM 23679</strain>
    </source>
</reference>
<dbReference type="EMBL" id="BPQG01000004">
    <property type="protein sequence ID" value="GJD42352.1"/>
    <property type="molecule type" value="Genomic_DNA"/>
</dbReference>
<evidence type="ECO:0000256" key="1">
    <source>
        <dbReference type="SAM" id="Coils"/>
    </source>
</evidence>
<accession>A0ABQ4QBS8</accession>
<sequence>MTPRERVWKVCDRLGSKGRDDVSVQAVIDDMTGKPPFRAMARGAVMLHVRDWKAANAYKPRLDLKLLPEAMQAGLIEFAERVWASAMVEATARLADRHRLAEAERVATDGLLREAGARLERNEATGRLREEEVVRLRDENAKLVAEVERVRRRLDHIRAEEFWDRVMREVFALIPPRGVMTVEEILPRLRQSTRRGARLHREPLDVETLRKKMDVRVHHGKFFVRNYDLTYQREARGLAAIGHGET</sequence>
<evidence type="ECO:0000313" key="2">
    <source>
        <dbReference type="EMBL" id="GJD42352.1"/>
    </source>
</evidence>
<evidence type="ECO:0008006" key="4">
    <source>
        <dbReference type="Google" id="ProtNLM"/>
    </source>
</evidence>
<name>A0ABQ4QBS8_9HYPH</name>
<keyword evidence="1" id="KW-0175">Coiled coil</keyword>
<dbReference type="Proteomes" id="UP001055117">
    <property type="component" value="Unassembled WGS sequence"/>
</dbReference>
<gene>
    <name evidence="2" type="ORF">AFCDBAGC_0188</name>
</gene>
<evidence type="ECO:0000313" key="3">
    <source>
        <dbReference type="Proteomes" id="UP001055117"/>
    </source>
</evidence>
<organism evidence="2 3">
    <name type="scientific">Methylobacterium cerastii</name>
    <dbReference type="NCBI Taxonomy" id="932741"/>
    <lineage>
        <taxon>Bacteria</taxon>
        <taxon>Pseudomonadati</taxon>
        <taxon>Pseudomonadota</taxon>
        <taxon>Alphaproteobacteria</taxon>
        <taxon>Hyphomicrobiales</taxon>
        <taxon>Methylobacteriaceae</taxon>
        <taxon>Methylobacterium</taxon>
    </lineage>
</organism>
<dbReference type="RefSeq" id="WP_147708302.1">
    <property type="nucleotide sequence ID" value="NZ_BPQG01000004.1"/>
</dbReference>